<dbReference type="GO" id="GO:0043565">
    <property type="term" value="F:sequence-specific DNA binding"/>
    <property type="evidence" value="ECO:0007669"/>
    <property type="project" value="InterPro"/>
</dbReference>
<gene>
    <name evidence="13" type="primary">ada</name>
    <name evidence="13" type="ORF">GRH90_02085</name>
</gene>
<dbReference type="InterPro" id="IPR001497">
    <property type="entry name" value="MethylDNA_cys_MeTrfase_AS"/>
</dbReference>
<dbReference type="AlphaFoldDB" id="A0A845SFS4"/>
<keyword evidence="3 13" id="KW-0808">Transferase</keyword>
<feature type="domain" description="HTH araC/xylS-type" evidence="12">
    <location>
        <begin position="100"/>
        <end position="181"/>
    </location>
</feature>
<evidence type="ECO:0000256" key="10">
    <source>
        <dbReference type="PIRSR" id="PIRSR000409-1"/>
    </source>
</evidence>
<feature type="binding site" evidence="11">
    <location>
        <position position="69"/>
    </location>
    <ligand>
        <name>Zn(2+)</name>
        <dbReference type="ChEBI" id="CHEBI:29105"/>
    </ligand>
</feature>
<evidence type="ECO:0000256" key="1">
    <source>
        <dbReference type="ARBA" id="ARBA00001286"/>
    </source>
</evidence>
<evidence type="ECO:0000256" key="8">
    <source>
        <dbReference type="ARBA" id="ARBA00023204"/>
    </source>
</evidence>
<evidence type="ECO:0000313" key="14">
    <source>
        <dbReference type="Proteomes" id="UP000461443"/>
    </source>
</evidence>
<comment type="catalytic activity">
    <reaction evidence="1">
        <text>a 4-O-methyl-thymidine in DNA + L-cysteinyl-[protein] = a thymidine in DNA + S-methyl-L-cysteinyl-[protein]</text>
        <dbReference type="Rhea" id="RHEA:53428"/>
        <dbReference type="Rhea" id="RHEA-COMP:10131"/>
        <dbReference type="Rhea" id="RHEA-COMP:10132"/>
        <dbReference type="Rhea" id="RHEA-COMP:13555"/>
        <dbReference type="Rhea" id="RHEA-COMP:13556"/>
        <dbReference type="ChEBI" id="CHEBI:29950"/>
        <dbReference type="ChEBI" id="CHEBI:82612"/>
        <dbReference type="ChEBI" id="CHEBI:137386"/>
        <dbReference type="ChEBI" id="CHEBI:137387"/>
        <dbReference type="EC" id="2.1.1.63"/>
    </reaction>
</comment>
<evidence type="ECO:0000259" key="12">
    <source>
        <dbReference type="PROSITE" id="PS01124"/>
    </source>
</evidence>
<dbReference type="InterPro" id="IPR018060">
    <property type="entry name" value="HTH_AraC"/>
</dbReference>
<dbReference type="GO" id="GO:0008270">
    <property type="term" value="F:zinc ion binding"/>
    <property type="evidence" value="ECO:0007669"/>
    <property type="project" value="InterPro"/>
</dbReference>
<feature type="binding site" evidence="11">
    <location>
        <position position="35"/>
    </location>
    <ligand>
        <name>Zn(2+)</name>
        <dbReference type="ChEBI" id="CHEBI:29105"/>
    </ligand>
</feature>
<comment type="caution">
    <text evidence="13">The sequence shown here is derived from an EMBL/GenBank/DDBJ whole genome shotgun (WGS) entry which is preliminary data.</text>
</comment>
<dbReference type="PANTHER" id="PTHR10815">
    <property type="entry name" value="METHYLATED-DNA--PROTEIN-CYSTEINE METHYLTRANSFERASE"/>
    <property type="match status" value="1"/>
</dbReference>
<accession>A0A845SFS4</accession>
<dbReference type="PROSITE" id="PS00374">
    <property type="entry name" value="MGMT"/>
    <property type="match status" value="1"/>
</dbReference>
<dbReference type="Gene3D" id="3.40.10.10">
    <property type="entry name" value="DNA Methylphosphotriester Repair Domain"/>
    <property type="match status" value="1"/>
</dbReference>
<keyword evidence="7" id="KW-0804">Transcription</keyword>
<keyword evidence="8" id="KW-0234">DNA repair</keyword>
<proteinExistence type="predicted"/>
<dbReference type="NCBIfam" id="TIGR00589">
    <property type="entry name" value="ogt"/>
    <property type="match status" value="1"/>
</dbReference>
<dbReference type="InterPro" id="IPR036388">
    <property type="entry name" value="WH-like_DNA-bd_sf"/>
</dbReference>
<protein>
    <submittedName>
        <fullName evidence="13">Bifunctional DNA-binding transcriptional regulator/O6-methylguanine-DNA methyltransferase Ada</fullName>
    </submittedName>
</protein>
<keyword evidence="11" id="KW-0479">Metal-binding</keyword>
<dbReference type="Proteomes" id="UP000461443">
    <property type="component" value="Unassembled WGS sequence"/>
</dbReference>
<organism evidence="13 14">
    <name type="scientific">Acerihabitans arboris</name>
    <dbReference type="NCBI Taxonomy" id="2691583"/>
    <lineage>
        <taxon>Bacteria</taxon>
        <taxon>Pseudomonadati</taxon>
        <taxon>Pseudomonadota</taxon>
        <taxon>Gammaproteobacteria</taxon>
        <taxon>Enterobacterales</taxon>
        <taxon>Pectobacteriaceae</taxon>
        <taxon>Acerihabitans</taxon>
    </lineage>
</organism>
<name>A0A845SFS4_9GAMM</name>
<keyword evidence="4" id="KW-0227">DNA damage</keyword>
<dbReference type="InterPro" id="IPR014048">
    <property type="entry name" value="MethylDNA_cys_MeTrfase_DNA-bd"/>
</dbReference>
<dbReference type="SUPFAM" id="SSF46767">
    <property type="entry name" value="Methylated DNA-protein cysteine methyltransferase, C-terminal domain"/>
    <property type="match status" value="1"/>
</dbReference>
<dbReference type="SUPFAM" id="SSF53155">
    <property type="entry name" value="Methylated DNA-protein cysteine methyltransferase domain"/>
    <property type="match status" value="1"/>
</dbReference>
<keyword evidence="6" id="KW-0010">Activator</keyword>
<dbReference type="Pfam" id="PF12833">
    <property type="entry name" value="HTH_18"/>
    <property type="match status" value="1"/>
</dbReference>
<feature type="binding site" evidence="11">
    <location>
        <position position="66"/>
    </location>
    <ligand>
        <name>Zn(2+)</name>
        <dbReference type="ChEBI" id="CHEBI:29105"/>
    </ligand>
</feature>
<evidence type="ECO:0000256" key="4">
    <source>
        <dbReference type="ARBA" id="ARBA00022763"/>
    </source>
</evidence>
<evidence type="ECO:0000256" key="2">
    <source>
        <dbReference type="ARBA" id="ARBA00022603"/>
    </source>
</evidence>
<evidence type="ECO:0000256" key="3">
    <source>
        <dbReference type="ARBA" id="ARBA00022679"/>
    </source>
</evidence>
<comment type="cofactor">
    <cofactor evidence="11">
        <name>Zn(2+)</name>
        <dbReference type="ChEBI" id="CHEBI:29105"/>
    </cofactor>
    <text evidence="11">Binds 1 zinc ion per subunit.</text>
</comment>
<dbReference type="GO" id="GO:0032259">
    <property type="term" value="P:methylation"/>
    <property type="evidence" value="ECO:0007669"/>
    <property type="project" value="UniProtKB-KW"/>
</dbReference>
<keyword evidence="5" id="KW-0805">Transcription regulation</keyword>
<feature type="binding site" evidence="11">
    <location>
        <position position="39"/>
    </location>
    <ligand>
        <name>Zn(2+)</name>
        <dbReference type="ChEBI" id="CHEBI:29105"/>
    </ligand>
</feature>
<feature type="active site" description="Nucleophile; methyl group acceptor from either O6-methylguanine or O4-methylthymine" evidence="10">
    <location>
        <position position="319"/>
    </location>
</feature>
<evidence type="ECO:0000256" key="6">
    <source>
        <dbReference type="ARBA" id="ARBA00023159"/>
    </source>
</evidence>
<dbReference type="InterPro" id="IPR016221">
    <property type="entry name" value="Bifunct_regulatory_prot_Ada"/>
</dbReference>
<sequence length="349" mass="37961">MMTIEQDPRWQAIVTRDKTADDRFIYAVRTTGIFCSPSCPSRLPLAGNVLFFANAEEALRAGYRPCKRCRQGRSTLAEEQAAKVALACRYIERADGIPPLAELARQAALSPFHFHRLFKSLTGLTPKAYAVAWRNQRVRRRLAESTRVTDAVLDAGFNSPGRFYAGSDALLGMTPTAYRAGGLGMDIVFAVGRCTLGDILVAQSARGICAILLGDDAQRLVEQLQDTFPQAVLAGDDEDFARRVALVVGFVDAPALGLDLPLDIRGTAFQQRVWQALREIPPGRTASYLDVAKRIGSPAAVRAVAGACAANMLAVAIPCHRVVRSDGALSGYRWGVERKRRLLDTEAKG</sequence>
<dbReference type="Pfam" id="PF01035">
    <property type="entry name" value="DNA_binding_1"/>
    <property type="match status" value="1"/>
</dbReference>
<dbReference type="PANTHER" id="PTHR10815:SF14">
    <property type="entry name" value="BIFUNCTIONAL TRANSCRIPTIONAL ACTIVATOR_DNA REPAIR ENZYME ADA"/>
    <property type="match status" value="1"/>
</dbReference>
<dbReference type="EMBL" id="WUBS01000001">
    <property type="protein sequence ID" value="NDL61558.1"/>
    <property type="molecule type" value="Genomic_DNA"/>
</dbReference>
<dbReference type="Pfam" id="PF02805">
    <property type="entry name" value="Ada_Zn_binding"/>
    <property type="match status" value="1"/>
</dbReference>
<dbReference type="PIRSF" id="PIRSF000409">
    <property type="entry name" value="Ada"/>
    <property type="match status" value="1"/>
</dbReference>
<dbReference type="PROSITE" id="PS01124">
    <property type="entry name" value="HTH_ARAC_FAMILY_2"/>
    <property type="match status" value="1"/>
</dbReference>
<dbReference type="NCBIfam" id="NF011964">
    <property type="entry name" value="PRK15435.1"/>
    <property type="match status" value="1"/>
</dbReference>
<evidence type="ECO:0000256" key="9">
    <source>
        <dbReference type="ARBA" id="ARBA00049348"/>
    </source>
</evidence>
<dbReference type="GO" id="GO:0003700">
    <property type="term" value="F:DNA-binding transcription factor activity"/>
    <property type="evidence" value="ECO:0007669"/>
    <property type="project" value="InterPro"/>
</dbReference>
<evidence type="ECO:0000256" key="7">
    <source>
        <dbReference type="ARBA" id="ARBA00023163"/>
    </source>
</evidence>
<dbReference type="Gene3D" id="1.10.10.10">
    <property type="entry name" value="Winged helix-like DNA-binding domain superfamily/Winged helix DNA-binding domain"/>
    <property type="match status" value="1"/>
</dbReference>
<dbReference type="SMART" id="SM00342">
    <property type="entry name" value="HTH_ARAC"/>
    <property type="match status" value="1"/>
</dbReference>
<evidence type="ECO:0000256" key="11">
    <source>
        <dbReference type="PIRSR" id="PIRSR000409-3"/>
    </source>
</evidence>
<keyword evidence="2 13" id="KW-0489">Methyltransferase</keyword>
<reference evidence="13 14" key="2">
    <citation type="submission" date="2020-02" db="EMBL/GenBank/DDBJ databases">
        <title>The new genus of Enterobacteriales.</title>
        <authorList>
            <person name="Kim I.S."/>
        </authorList>
    </citation>
    <scope>NUCLEOTIDE SEQUENCE [LARGE SCALE GENOMIC DNA]</scope>
    <source>
        <strain evidence="13 14">SAP-6</strain>
    </source>
</reference>
<dbReference type="CDD" id="cd06445">
    <property type="entry name" value="ATase"/>
    <property type="match status" value="1"/>
</dbReference>
<evidence type="ECO:0000256" key="5">
    <source>
        <dbReference type="ARBA" id="ARBA00023015"/>
    </source>
</evidence>
<reference evidence="13 14" key="1">
    <citation type="submission" date="2019-12" db="EMBL/GenBank/DDBJ databases">
        <authorList>
            <person name="Lee S.D."/>
        </authorList>
    </citation>
    <scope>NUCLEOTIDE SEQUENCE [LARGE SCALE GENOMIC DNA]</scope>
    <source>
        <strain evidence="13 14">SAP-6</strain>
    </source>
</reference>
<dbReference type="InterPro" id="IPR009057">
    <property type="entry name" value="Homeodomain-like_sf"/>
</dbReference>
<keyword evidence="13" id="KW-0238">DNA-binding</keyword>
<comment type="catalytic activity">
    <reaction evidence="9">
        <text>a 6-O-methyl-2'-deoxyguanosine in DNA + L-cysteinyl-[protein] = S-methyl-L-cysteinyl-[protein] + a 2'-deoxyguanosine in DNA</text>
        <dbReference type="Rhea" id="RHEA:24000"/>
        <dbReference type="Rhea" id="RHEA-COMP:10131"/>
        <dbReference type="Rhea" id="RHEA-COMP:10132"/>
        <dbReference type="Rhea" id="RHEA-COMP:11367"/>
        <dbReference type="Rhea" id="RHEA-COMP:11368"/>
        <dbReference type="ChEBI" id="CHEBI:29950"/>
        <dbReference type="ChEBI" id="CHEBI:82612"/>
        <dbReference type="ChEBI" id="CHEBI:85445"/>
        <dbReference type="ChEBI" id="CHEBI:85448"/>
        <dbReference type="EC" id="2.1.1.63"/>
    </reaction>
</comment>
<dbReference type="GO" id="GO:0003908">
    <property type="term" value="F:methylated-DNA-[protein]-cysteine S-methyltransferase activity"/>
    <property type="evidence" value="ECO:0007669"/>
    <property type="project" value="UniProtKB-EC"/>
</dbReference>
<dbReference type="Gene3D" id="1.10.10.60">
    <property type="entry name" value="Homeodomain-like"/>
    <property type="match status" value="1"/>
</dbReference>
<dbReference type="FunFam" id="1.10.10.10:FF:000410">
    <property type="entry name" value="ADA regulatory protein, putative"/>
    <property type="match status" value="1"/>
</dbReference>
<dbReference type="GO" id="GO:0006281">
    <property type="term" value="P:DNA repair"/>
    <property type="evidence" value="ECO:0007669"/>
    <property type="project" value="UniProtKB-KW"/>
</dbReference>
<keyword evidence="11" id="KW-0862">Zinc</keyword>
<evidence type="ECO:0000313" key="13">
    <source>
        <dbReference type="EMBL" id="NDL61558.1"/>
    </source>
</evidence>
<dbReference type="SUPFAM" id="SSF46689">
    <property type="entry name" value="Homeodomain-like"/>
    <property type="match status" value="1"/>
</dbReference>
<dbReference type="SUPFAM" id="SSF57884">
    <property type="entry name" value="Ada DNA repair protein, N-terminal domain (N-Ada 10)"/>
    <property type="match status" value="1"/>
</dbReference>
<dbReference type="InterPro" id="IPR036217">
    <property type="entry name" value="MethylDNA_cys_MeTrfase_DNAb"/>
</dbReference>
<feature type="active site" description="Nucleophile; methyl group acceptor from methylphosphotriester" evidence="10">
    <location>
        <position position="35"/>
    </location>
</feature>
<dbReference type="InterPro" id="IPR004026">
    <property type="entry name" value="Ada_DNA_repair_Zn-bd"/>
</dbReference>
<dbReference type="InterPro" id="IPR036631">
    <property type="entry name" value="MGMT_N_sf"/>
</dbReference>
<dbReference type="InterPro" id="IPR035451">
    <property type="entry name" value="Ada-like_dom_sf"/>
</dbReference>
<dbReference type="Gene3D" id="3.30.160.70">
    <property type="entry name" value="Methylated DNA-protein cysteine methyltransferase domain"/>
    <property type="match status" value="1"/>
</dbReference>
<keyword evidence="14" id="KW-1185">Reference proteome</keyword>